<dbReference type="Proteomes" id="UP000297149">
    <property type="component" value="Chromosome"/>
</dbReference>
<protein>
    <submittedName>
        <fullName evidence="2">DUF3109 family protein</fullName>
    </submittedName>
</protein>
<keyword evidence="3" id="KW-1185">Reference proteome</keyword>
<gene>
    <name evidence="2" type="ORF">E7747_03495</name>
</gene>
<reference evidence="3" key="1">
    <citation type="submission" date="2019-02" db="EMBL/GenBank/DDBJ databases">
        <title>Isolation and identification of novel species under the genus Muribaculum.</title>
        <authorList>
            <person name="Miyake S."/>
            <person name="Ding Y."/>
            <person name="Low A."/>
            <person name="Soh M."/>
            <person name="Seedorf H."/>
        </authorList>
    </citation>
    <scope>NUCLEOTIDE SEQUENCE [LARGE SCALE GENOMIC DNA]</scope>
    <source>
        <strain evidence="3">H5</strain>
    </source>
</reference>
<evidence type="ECO:0000256" key="1">
    <source>
        <dbReference type="ARBA" id="ARBA00093770"/>
    </source>
</evidence>
<name>A0A4P7W6E6_9BACT</name>
<dbReference type="Pfam" id="PF11307">
    <property type="entry name" value="DUF3109"/>
    <property type="match status" value="1"/>
</dbReference>
<sequence length="200" mass="22646">MLQIQDTLVSLDLAEVFFCCDLEKCKGECCIEGDAGAPITEEERDEIDRLIPQFEDKLLPSAKERMAEEGTSYLDPDGDLVTQIVDGRNCIYTCYAPGGLCQCAIECAYNEGKTGAFRKPASCALYPVRLTKYPSFTAVNYHKWKICKPAEQLGRKLGVRLYQFLEGPLTAHFGKEWYDELKLACEAYLEEYGEDIRHQK</sequence>
<dbReference type="InterPro" id="IPR021458">
    <property type="entry name" value="Rv0495c"/>
</dbReference>
<proteinExistence type="inferred from homology"/>
<evidence type="ECO:0000313" key="2">
    <source>
        <dbReference type="EMBL" id="QCD43633.1"/>
    </source>
</evidence>
<comment type="similarity">
    <text evidence="1">Belongs to the Rv0495c family.</text>
</comment>
<dbReference type="EMBL" id="CP039396">
    <property type="protein sequence ID" value="QCD43633.1"/>
    <property type="molecule type" value="Genomic_DNA"/>
</dbReference>
<dbReference type="RefSeq" id="WP_136414138.1">
    <property type="nucleotide sequence ID" value="NZ_CP039396.1"/>
</dbReference>
<organism evidence="2 3">
    <name type="scientific">Duncaniella dubosii</name>
    <dbReference type="NCBI Taxonomy" id="2518971"/>
    <lineage>
        <taxon>Bacteria</taxon>
        <taxon>Pseudomonadati</taxon>
        <taxon>Bacteroidota</taxon>
        <taxon>Bacteroidia</taxon>
        <taxon>Bacteroidales</taxon>
        <taxon>Muribaculaceae</taxon>
        <taxon>Duncaniella</taxon>
    </lineage>
</organism>
<dbReference type="KEGG" id="ddb:E7747_03495"/>
<dbReference type="AlphaFoldDB" id="A0A4P7W6E6"/>
<accession>A0A4P7W6E6</accession>
<evidence type="ECO:0000313" key="3">
    <source>
        <dbReference type="Proteomes" id="UP000297149"/>
    </source>
</evidence>